<feature type="domain" description="VanZ-like" evidence="2">
    <location>
        <begin position="47"/>
        <end position="160"/>
    </location>
</feature>
<sequence length="210" mass="23925">MKKMIYFLSTAYPYVCVLVPCMLCQIYMVKKGRHGVRPAHLIWTYIFLIYISMVFSVTGSGSIWDFGAFGDLVRTDEINLIPFAGGVGFGQVMNAFMFMPFGFLVPFIWTERRSLLRVAATGACLSTAIELCQLFNRRVTDVEDVIMNTLGTIAGFAVWAALSRITGEKNREKQSTRTVALAHNEMEIYLVLALLGRFLLYNWRVLLQWY</sequence>
<reference evidence="3 4" key="1">
    <citation type="journal article" date="2016" name="Nat. Microbiol.">
        <title>The Mouse Intestinal Bacterial Collection (miBC) provides host-specific insight into cultured diversity and functional potential of the gut microbiota.</title>
        <authorList>
            <person name="Lagkouvardos I."/>
            <person name="Pukall R."/>
            <person name="Abt B."/>
            <person name="Foesel B.U."/>
            <person name="Meier-Kolthoff J.P."/>
            <person name="Kumar N."/>
            <person name="Bresciani A."/>
            <person name="Martinez I."/>
            <person name="Just S."/>
            <person name="Ziegler C."/>
            <person name="Brugiroux S."/>
            <person name="Garzetti D."/>
            <person name="Wenning M."/>
            <person name="Bui T.P."/>
            <person name="Wang J."/>
            <person name="Hugenholtz F."/>
            <person name="Plugge C.M."/>
            <person name="Peterson D.A."/>
            <person name="Hornef M.W."/>
            <person name="Baines J.F."/>
            <person name="Smidt H."/>
            <person name="Walter J."/>
            <person name="Kristiansen K."/>
            <person name="Nielsen H.B."/>
            <person name="Haller D."/>
            <person name="Overmann J."/>
            <person name="Stecher B."/>
            <person name="Clavel T."/>
        </authorList>
    </citation>
    <scope>NUCLEOTIDE SEQUENCE [LARGE SCALE GENOMIC DNA]</scope>
    <source>
        <strain evidence="3 4">DSM 28560</strain>
    </source>
</reference>
<accession>A0A4R4FFF0</accession>
<dbReference type="Pfam" id="PF04892">
    <property type="entry name" value="VanZ"/>
    <property type="match status" value="1"/>
</dbReference>
<keyword evidence="4" id="KW-1185">Reference proteome</keyword>
<keyword evidence="1" id="KW-0472">Membrane</keyword>
<dbReference type="PANTHER" id="PTHR36834">
    <property type="entry name" value="MEMBRANE PROTEIN-RELATED"/>
    <property type="match status" value="1"/>
</dbReference>
<gene>
    <name evidence="3" type="ORF">E1963_06460</name>
</gene>
<evidence type="ECO:0000259" key="2">
    <source>
        <dbReference type="Pfam" id="PF04892"/>
    </source>
</evidence>
<dbReference type="InterPro" id="IPR006976">
    <property type="entry name" value="VanZ-like"/>
</dbReference>
<feature type="transmembrane region" description="Helical" evidence="1">
    <location>
        <begin position="188"/>
        <end position="206"/>
    </location>
</feature>
<protein>
    <submittedName>
        <fullName evidence="3">VanZ family protein</fullName>
    </submittedName>
</protein>
<feature type="transmembrane region" description="Helical" evidence="1">
    <location>
        <begin position="41"/>
        <end position="63"/>
    </location>
</feature>
<proteinExistence type="predicted"/>
<comment type="caution">
    <text evidence="3">The sequence shown here is derived from an EMBL/GenBank/DDBJ whole genome shotgun (WGS) entry which is preliminary data.</text>
</comment>
<dbReference type="PANTHER" id="PTHR36834:SF2">
    <property type="entry name" value="MEMBRANE PROTEIN"/>
    <property type="match status" value="1"/>
</dbReference>
<dbReference type="AlphaFoldDB" id="A0A4R4FFF0"/>
<evidence type="ECO:0000313" key="4">
    <source>
        <dbReference type="Proteomes" id="UP000295710"/>
    </source>
</evidence>
<evidence type="ECO:0000256" key="1">
    <source>
        <dbReference type="SAM" id="Phobius"/>
    </source>
</evidence>
<feature type="transmembrane region" description="Helical" evidence="1">
    <location>
        <begin position="12"/>
        <end position="29"/>
    </location>
</feature>
<name>A0A4R4FFF0_9FIRM</name>
<feature type="transmembrane region" description="Helical" evidence="1">
    <location>
        <begin position="83"/>
        <end position="108"/>
    </location>
</feature>
<dbReference type="Proteomes" id="UP000295710">
    <property type="component" value="Unassembled WGS sequence"/>
</dbReference>
<dbReference type="InterPro" id="IPR053150">
    <property type="entry name" value="Teicoplanin_resist-assoc"/>
</dbReference>
<keyword evidence="1" id="KW-1133">Transmembrane helix</keyword>
<feature type="transmembrane region" description="Helical" evidence="1">
    <location>
        <begin position="148"/>
        <end position="167"/>
    </location>
</feature>
<organism evidence="3 4">
    <name type="scientific">Extibacter muris</name>
    <dbReference type="NCBI Taxonomy" id="1796622"/>
    <lineage>
        <taxon>Bacteria</taxon>
        <taxon>Bacillati</taxon>
        <taxon>Bacillota</taxon>
        <taxon>Clostridia</taxon>
        <taxon>Lachnospirales</taxon>
        <taxon>Lachnospiraceae</taxon>
        <taxon>Extibacter</taxon>
    </lineage>
</organism>
<evidence type="ECO:0000313" key="3">
    <source>
        <dbReference type="EMBL" id="TDA22394.1"/>
    </source>
</evidence>
<keyword evidence="1" id="KW-0812">Transmembrane</keyword>
<dbReference type="EMBL" id="SMMX01000004">
    <property type="protein sequence ID" value="TDA22394.1"/>
    <property type="molecule type" value="Genomic_DNA"/>
</dbReference>